<dbReference type="InterPro" id="IPR052016">
    <property type="entry name" value="Bact_Sigma-Reg"/>
</dbReference>
<dbReference type="Pfam" id="PF00072">
    <property type="entry name" value="Response_reg"/>
    <property type="match status" value="1"/>
</dbReference>
<dbReference type="InterPro" id="IPR011006">
    <property type="entry name" value="CheY-like_superfamily"/>
</dbReference>
<dbReference type="PANTHER" id="PTHR43156">
    <property type="entry name" value="STAGE II SPORULATION PROTEIN E-RELATED"/>
    <property type="match status" value="1"/>
</dbReference>
<dbReference type="SMART" id="SM00331">
    <property type="entry name" value="PP2C_SIG"/>
    <property type="match status" value="1"/>
</dbReference>
<dbReference type="Pfam" id="PF07228">
    <property type="entry name" value="SpoIIE"/>
    <property type="match status" value="1"/>
</dbReference>
<accession>A0A2W4RB52</accession>
<evidence type="ECO:0000313" key="5">
    <source>
        <dbReference type="EMBL" id="PZN81325.1"/>
    </source>
</evidence>
<dbReference type="AlphaFoldDB" id="A0A2W4RB52"/>
<evidence type="ECO:0000256" key="2">
    <source>
        <dbReference type="PROSITE-ProRule" id="PRU00169"/>
    </source>
</evidence>
<dbReference type="PROSITE" id="PS50110">
    <property type="entry name" value="RESPONSE_REGULATORY"/>
    <property type="match status" value="1"/>
</dbReference>
<dbReference type="GO" id="GO:0000160">
    <property type="term" value="P:phosphorelay signal transduction system"/>
    <property type="evidence" value="ECO:0007669"/>
    <property type="project" value="InterPro"/>
</dbReference>
<sequence length="404" mass="45062">MTLDKQYLEKPLILLVDDMPANLHVLISALRADYRIKTATCGETALELAKRPDRPDLILLDVKMPGMNGIEVLQHLRECQETLDIPVIFVSADSSEQSQLDGLELGADDYLCKPTVPAVLKVRVRNLLQRKRSEQERNEAYRKLAETQRRLSEEVAEAAKYLRSLLPKPLKLGPVRVDWRFLPSTELGGDSFGYHWVDYDHFAVYLLDVSGHGVGSSLLSVTVLDVLRSEALPNTDFKDPSQVLRGLNAAFTAELHDDKFFTIWYGVLCQSTRQLAYAGGGHPPALLFNGTCINESNPTRLESQGTLIGIMPGEQYDTLSLTLKPNAKIFLYSDGVFEIEQKSGEIWELDSFVRFICSLPPDTPVMDALLTHIQALQGSDQLGDDFSIMEIDWLGPKAGGFNPN</sequence>
<dbReference type="SUPFAM" id="SSF52172">
    <property type="entry name" value="CheY-like"/>
    <property type="match status" value="1"/>
</dbReference>
<feature type="coiled-coil region" evidence="3">
    <location>
        <begin position="124"/>
        <end position="157"/>
    </location>
</feature>
<dbReference type="PANTHER" id="PTHR43156:SF2">
    <property type="entry name" value="STAGE II SPORULATION PROTEIN E"/>
    <property type="match status" value="1"/>
</dbReference>
<keyword evidence="1" id="KW-0378">Hydrolase</keyword>
<dbReference type="Gene3D" id="3.60.40.10">
    <property type="entry name" value="PPM-type phosphatase domain"/>
    <property type="match status" value="1"/>
</dbReference>
<reference evidence="5 6" key="1">
    <citation type="journal article" date="2018" name="Aquat. Microb. Ecol.">
        <title>Gammaproteobacterial methanotrophs dominate.</title>
        <authorList>
            <person name="Rissanen A.J."/>
            <person name="Saarenheimo J."/>
            <person name="Tiirola M."/>
            <person name="Peura S."/>
            <person name="Aalto S.L."/>
            <person name="Karvinen A."/>
            <person name="Nykanen H."/>
        </authorList>
    </citation>
    <scope>NUCLEOTIDE SEQUENCE [LARGE SCALE GENOMIC DNA]</scope>
    <source>
        <strain evidence="5">AMbin10</strain>
    </source>
</reference>
<dbReference type="Proteomes" id="UP000249396">
    <property type="component" value="Unassembled WGS sequence"/>
</dbReference>
<evidence type="ECO:0000313" key="6">
    <source>
        <dbReference type="Proteomes" id="UP000249396"/>
    </source>
</evidence>
<dbReference type="Gene3D" id="3.40.50.2300">
    <property type="match status" value="1"/>
</dbReference>
<name>A0A2W4RB52_9GAMM</name>
<evidence type="ECO:0000256" key="3">
    <source>
        <dbReference type="SAM" id="Coils"/>
    </source>
</evidence>
<dbReference type="GO" id="GO:0016791">
    <property type="term" value="F:phosphatase activity"/>
    <property type="evidence" value="ECO:0007669"/>
    <property type="project" value="TreeGrafter"/>
</dbReference>
<keyword evidence="2" id="KW-0597">Phosphoprotein</keyword>
<dbReference type="InterPro" id="IPR036457">
    <property type="entry name" value="PPM-type-like_dom_sf"/>
</dbReference>
<organism evidence="5 6">
    <name type="scientific">Candidatus Methylumidiphilus alinenensis</name>
    <dbReference type="NCBI Taxonomy" id="2202197"/>
    <lineage>
        <taxon>Bacteria</taxon>
        <taxon>Pseudomonadati</taxon>
        <taxon>Pseudomonadota</taxon>
        <taxon>Gammaproteobacteria</taxon>
        <taxon>Methylococcales</taxon>
        <taxon>Candidatus Methylumidiphilus</taxon>
    </lineage>
</organism>
<feature type="modified residue" description="4-aspartylphosphate" evidence="2">
    <location>
        <position position="61"/>
    </location>
</feature>
<dbReference type="EMBL" id="QJPH01000269">
    <property type="protein sequence ID" value="PZN81325.1"/>
    <property type="molecule type" value="Genomic_DNA"/>
</dbReference>
<evidence type="ECO:0000259" key="4">
    <source>
        <dbReference type="PROSITE" id="PS50110"/>
    </source>
</evidence>
<dbReference type="SMART" id="SM00448">
    <property type="entry name" value="REC"/>
    <property type="match status" value="1"/>
</dbReference>
<evidence type="ECO:0000256" key="1">
    <source>
        <dbReference type="ARBA" id="ARBA00022801"/>
    </source>
</evidence>
<proteinExistence type="predicted"/>
<comment type="caution">
    <text evidence="5">The sequence shown here is derived from an EMBL/GenBank/DDBJ whole genome shotgun (WGS) entry which is preliminary data.</text>
</comment>
<keyword evidence="3" id="KW-0175">Coiled coil</keyword>
<protein>
    <submittedName>
        <fullName evidence="5">Response regulator</fullName>
    </submittedName>
</protein>
<gene>
    <name evidence="5" type="ORF">DM484_08490</name>
</gene>
<feature type="domain" description="Response regulatory" evidence="4">
    <location>
        <begin position="12"/>
        <end position="128"/>
    </location>
</feature>
<dbReference type="InterPro" id="IPR001932">
    <property type="entry name" value="PPM-type_phosphatase-like_dom"/>
</dbReference>
<dbReference type="InterPro" id="IPR001789">
    <property type="entry name" value="Sig_transdc_resp-reg_receiver"/>
</dbReference>